<feature type="compositionally biased region" description="Low complexity" evidence="1">
    <location>
        <begin position="1482"/>
        <end position="1505"/>
    </location>
</feature>
<feature type="compositionally biased region" description="Basic and acidic residues" evidence="1">
    <location>
        <begin position="1933"/>
        <end position="1944"/>
    </location>
</feature>
<feature type="compositionally biased region" description="Low complexity" evidence="1">
    <location>
        <begin position="628"/>
        <end position="639"/>
    </location>
</feature>
<feature type="region of interest" description="Disordered" evidence="1">
    <location>
        <begin position="1755"/>
        <end position="1781"/>
    </location>
</feature>
<feature type="compositionally biased region" description="Polar residues" evidence="1">
    <location>
        <begin position="1898"/>
        <end position="1907"/>
    </location>
</feature>
<evidence type="ECO:0000256" key="1">
    <source>
        <dbReference type="SAM" id="MobiDB-lite"/>
    </source>
</evidence>
<feature type="region of interest" description="Disordered" evidence="1">
    <location>
        <begin position="3202"/>
        <end position="3253"/>
    </location>
</feature>
<feature type="region of interest" description="Disordered" evidence="1">
    <location>
        <begin position="2236"/>
        <end position="2256"/>
    </location>
</feature>
<feature type="region of interest" description="Disordered" evidence="1">
    <location>
        <begin position="1064"/>
        <end position="1402"/>
    </location>
</feature>
<feature type="compositionally biased region" description="Polar residues" evidence="1">
    <location>
        <begin position="1134"/>
        <end position="1148"/>
    </location>
</feature>
<feature type="region of interest" description="Disordered" evidence="1">
    <location>
        <begin position="2279"/>
        <end position="2300"/>
    </location>
</feature>
<feature type="compositionally biased region" description="Basic and acidic residues" evidence="1">
    <location>
        <begin position="1296"/>
        <end position="1316"/>
    </location>
</feature>
<feature type="compositionally biased region" description="Basic and acidic residues" evidence="1">
    <location>
        <begin position="492"/>
        <end position="512"/>
    </location>
</feature>
<feature type="compositionally biased region" description="Basic and acidic residues" evidence="1">
    <location>
        <begin position="1522"/>
        <end position="1541"/>
    </location>
</feature>
<feature type="region of interest" description="Disordered" evidence="1">
    <location>
        <begin position="908"/>
        <end position="936"/>
    </location>
</feature>
<sequence>MSSSSYTVDTKKETNKSKRKFSSAQSKEAAKKRVSTPKVSPDTSPTRDGSVSDGSNDSQGTYNTSTKRTQDVTRSDSHDTYNINRSDSHETYSKSTEYKRSDSNETFNKDRRDSSDTYNKDVTTRNDSRNSYIIDNEETQQFERSDSRDSFNVSKLRKDSKDIAKQELKQRRLFSEYDSENVKSSRTNDFIRTEISENIQQGDYKSPSVSPTRQKSPEYSSEGSITREIKLTNSLTDKHLTLIEQSEDKKDTIQTSSSVTPCTSPDSSKSVPRRPSILKKKSTDSHVIQESQTNIIENEKQQQSTDKSRPKSPEKSFTREQQDMHKTTERKSSILKTSSKTEVKKTDTIEGKTSSLKSPVKKEKSPERYGEGRSTLLKEKYEITVTEQNKSPVRPAQSPTRDRKSPSPTKHRKSPSPVRERNSSSPTKGPRQSPTRVVPFESRLTSPTQASLIREQEISETFEITIKDRRSPTKSPSRDIEISKGVSPQKSPVRDTKSPEKNRKSPVRERASPQRTTPKQTEKRPTRKSSIPRAESLRSINKKTTSASPTGPKQPAPKGTPSKTTPQRSLTPQQSRSSIKTTPQKMPVTSRTSSTNISKTSSLVKTNSYTSRRATEPVKQAKSPAPPVVTKIPTKTPVKQAPKATKQPVKKLPVKSPKTSKDIKTNAYAKQTKTSIEIEEEIRASNKALESILTKEQQEYDSEIDSEMPPEEFLVDDEEIYNRTGSTKVTTQTKSYFTNKQDKIRRGPTDQEGSSSSDEEENENITITKAKQIEESSTTKQNEDLLSVVVQLPNSSRESTPGVKNTGAEPVPSYSTDINQPTRYADYYSEPETDNEKPTKPGETHRRYEQVTDLDEETTDVNVSVADRVDKFLKSTRTDVDKETSQSETVIQKKSVSQAKNMFENIAKAQSSPNYNERVTKTHVTPVASRKPVEEDDCKSKTYYEVNNDEKRTINDFINIEKESISIEETQAKKSPKDVYLEKTTTSSTPTQKSTKVQPQKKVFDDTYYIEKNKRKQEEIDRENTTIDSCDEYIEIKEDIDTKKKSPKDIYLERAQKTSVKTNVIEARKKSIPEDKKPEEKVFKRAPSTTFNNTNSKKNFFEEKINIESEKSKQTLKKNKSSDKVVKSDRKSPARQSPNRKSPENGLSKSPVRKSPTRHASPIKKSPVRQSPTRKSPEKVKRKYEGRKDSLAEIRSSNIIAERRSKFSPLKEKSETVIRRQVKNVHSKENIRPSETRTERKSVERKSVERKSQERSVTKTTTTKTTIITDDGQVKITKDRKPSVERKVSRKPSNSKFEERRASFENRSASEKRISSTDKTVVSKKSKSRSPEPKITQDRSSPVRKAPKKSPTPEQQHRPTQKQDSFTNKFGVALKKTSNTSSTNVTSKTNTAVLKSSNKNTAATDSIFDIESIFDLELLEKMLEKAVGYDQRRRLRAQVREVRRIQEEETRTTRKSTSVSPSRNTNQKKSFIEEQRKEIKSSSKPSQPAKSFTTQTTTTTKQSSTYESKPSAQFEPKPSAVLEKKNSYQRNDTSESVRRGSSEINQQSTYTTSQVREETCTDSITSSYGVGPTDDNGRPLFGLKALRRTNTNKTLGGEDEVTSASSVQITEEESEEFGSFKDSSGRPLFGGLRALKSEMPEQPPTSQLKDLVEKHEKSARLALPWFLRNSHFPNSHRMLYAWHYPYVFTQPGDAAVTPELRRDVPKVKFRRSFILEDEPELPEPEEPKTEDTRSPSAPVSLKSLWLNQAEVKIGADDKDGTTTSSHSTVVSTRTSMKTDSNGRVSVTKDTMAGEISVKDNEEPKGKLVKSEYKFNKANGDDKGKSESKTTTAVLNSKNIKDSNISETFKLTDHNSRSNRFIENEKKGVFRKTDSNSSVSKENQEFANTERRNQKRTDSTTSITSKNNLENEKRFNKTDSSSSFTSSKQIVESSSDKRSSYRKTDSNVSATSKPGDDDEDIESEVRRKPVVRGDSVRALQHKFQQATVSSSMKNAVPAVNNESKAVTTSSNQTNKTVNTSSGTVSTTTTTKSSTTKTETFSTVTKGSSTSYADSEDEDYQDAQGSSSFRNSAVIEDDGIGNSSAALVRRIEKQRMASSTGDRSESRQTLDSSDLELIADESQLRILLEACSDYEGRRKIRARLRDVMAENNDATAVTAKGVYLGEDFESDEDDSKVVNDSGTETSEDQNNTVDSENKEPMTEVQITLSRLEKELDKTNNKENVQGLLNKLKTYLNVKNENNEQEQSIPTPPPRKYHKNRHSVAVTQDDMNAVRGLLNQYKDQDSDKQSNQIKSPPIGNNAVQNKPSFINNGFEKYNDVQHNQTVNLNNSINNNKPVLHFQKDIVDTSRTNNNVGKQTILKQNSIDVQSHRNGNVRQFVKQSSLDSEYSYTVQSPRLDHSNEAHVEHFNPNIKQYTSVQYRPDVYTVESNEHDQPLVATLKLRETNIIDDADDGDISSDDDENNGGSNIRNARKLLKFAKNEMKSKQLVRSSKKIKMKRSNTIDIPKNMKYYSSGDELANDDRNKTKTPSFVPKTENDFKFLAFLRKNNSEDTKCYNSAARGGAHWSNRFSCIKTTFENSEKQNMQAVEPKKSQAKLFWQKSEEKIGKNTKLPWMSNDEHSNVVTGSLVVQTKPKQSFTHAVKSPFQTVNVQSIPQTKTSYTGTVKQMAHEKFNKHDHVENLEPRVVKNVNAKVNHIDHDARRTEIPNTFSSITSTTHRNFVPEQSNFKPVPHRPDSSQNYKPIVQPVYPYQKPQQVPSNANGQTSQFIRKQFPEPQYQSPMTKVISPQQGMQAYNRNYGSPQEFHNKSGVFSPYQDRTPGFNGNSQSFQSDNPAGFYENQISPYEPSVVEIHKSPLCTKNGSHFTPISPAVVDPISYEPQTVAVSRVMGRDQCQQAIIVNKSNKQHFNESTNVLKNIISQHQSYDNSQSPHNQLDEDDSQYPTINTANLPSNTSYVYPTPANRPNITVQPMNYSASSYAAQTVHNYPPVQSPPQNFSYQNFPSQYPPANYQSDSNRFTPHRDDNFYKMSSNPPNNNLNQAPISSGKTRPNSMYMHHDEYNTNMNFSNNPIYSANSAPYALTGSKSSSSIYPSSNSVLSPVHYPYRPNANVSQERNYPSIPSNQFTDSRQKFVTNNVKSFERAMSQPPRNIAVISNAPTQAPRVNVKPSGGESKISYMNYISQISPQTMQNKLNYSPGRKSISPCNNVSATGHGELSQSSTQSSISDMSPINKLNSPHANLSTPSSPQLPAPPILTKTPQLKISSKTAFVPVKPFNQQITSAPSIPKLSLKLPPTSPNTSCISPSAGYMSPPSSSPQMPSVLQKSESWHQMLLDRMAPRKPSPIMSNTGKLLPKAKSSHSLSFAKQFEAAIPDTIEKKKTVEAYLNTGTSSSSKKEINKYNFKQFKKTKTSKSSSSTSKSVVPLSDNLENVDEAFDSLFNSSK</sequence>
<reference evidence="3" key="1">
    <citation type="submission" date="2021-05" db="EMBL/GenBank/DDBJ databases">
        <authorList>
            <person name="Alioto T."/>
            <person name="Alioto T."/>
            <person name="Gomez Garrido J."/>
        </authorList>
    </citation>
    <scope>NUCLEOTIDE SEQUENCE</scope>
</reference>
<feature type="compositionally biased region" description="Basic and acidic residues" evidence="1">
    <location>
        <begin position="1120"/>
        <end position="1132"/>
    </location>
</feature>
<feature type="compositionally biased region" description="Polar residues" evidence="1">
    <location>
        <begin position="423"/>
        <end position="435"/>
    </location>
</feature>
<feature type="compositionally biased region" description="Polar residues" evidence="1">
    <location>
        <begin position="253"/>
        <end position="270"/>
    </location>
</feature>
<feature type="compositionally biased region" description="Polar residues" evidence="1">
    <location>
        <begin position="2236"/>
        <end position="2246"/>
    </location>
</feature>
<feature type="compositionally biased region" description="Basic and acidic residues" evidence="1">
    <location>
        <begin position="1470"/>
        <end position="1481"/>
    </location>
</feature>
<evidence type="ECO:0000313" key="3">
    <source>
        <dbReference type="EMBL" id="CAG6644756.1"/>
    </source>
</evidence>
<feature type="compositionally biased region" description="Polar residues" evidence="1">
    <location>
        <begin position="1542"/>
        <end position="1554"/>
    </location>
</feature>
<evidence type="ECO:0000259" key="2">
    <source>
        <dbReference type="Pfam" id="PF12510"/>
    </source>
</evidence>
<feature type="compositionally biased region" description="Polar residues" evidence="1">
    <location>
        <begin position="538"/>
        <end position="551"/>
    </location>
</feature>
<feature type="compositionally biased region" description="Polar residues" evidence="1">
    <location>
        <begin position="2001"/>
        <end position="2011"/>
    </location>
</feature>
<feature type="compositionally biased region" description="Polar residues" evidence="1">
    <location>
        <begin position="765"/>
        <end position="780"/>
    </location>
</feature>
<feature type="domain" description="Smoothelin" evidence="2">
    <location>
        <begin position="2101"/>
        <end position="2148"/>
    </location>
</feature>
<feature type="compositionally biased region" description="Basic and acidic residues" evidence="1">
    <location>
        <begin position="1859"/>
        <end position="1873"/>
    </location>
</feature>
<feature type="region of interest" description="Disordered" evidence="1">
    <location>
        <begin position="1"/>
        <end position="156"/>
    </location>
</feature>
<feature type="compositionally biased region" description="Basic and acidic residues" evidence="1">
    <location>
        <begin position="339"/>
        <end position="350"/>
    </location>
</feature>
<feature type="region of interest" description="Disordered" evidence="1">
    <location>
        <begin position="1715"/>
        <end position="1739"/>
    </location>
</feature>
<feature type="compositionally biased region" description="Polar residues" evidence="1">
    <location>
        <begin position="908"/>
        <end position="917"/>
    </location>
</feature>
<feature type="compositionally biased region" description="Low complexity" evidence="1">
    <location>
        <begin position="1088"/>
        <end position="1098"/>
    </location>
</feature>
<feature type="compositionally biased region" description="Low complexity" evidence="1">
    <location>
        <begin position="1258"/>
        <end position="1269"/>
    </location>
</feature>
<feature type="compositionally biased region" description="Low complexity" evidence="1">
    <location>
        <begin position="2012"/>
        <end position="2044"/>
    </location>
</feature>
<feature type="region of interest" description="Disordered" evidence="1">
    <location>
        <begin position="2001"/>
        <end position="2074"/>
    </location>
</feature>
<feature type="compositionally biased region" description="Basic and acidic residues" evidence="1">
    <location>
        <begin position="969"/>
        <end position="981"/>
    </location>
</feature>
<feature type="region of interest" description="Disordered" evidence="1">
    <location>
        <begin position="1593"/>
        <end position="1622"/>
    </location>
</feature>
<feature type="region of interest" description="Disordered" evidence="1">
    <location>
        <begin position="716"/>
        <end position="862"/>
    </location>
</feature>
<feature type="compositionally biased region" description="Polar residues" evidence="1">
    <location>
        <begin position="813"/>
        <end position="822"/>
    </location>
</feature>
<feature type="region of interest" description="Disordered" evidence="1">
    <location>
        <begin position="1859"/>
        <end position="1972"/>
    </location>
</feature>
<feature type="compositionally biased region" description="Basic and acidic residues" evidence="1">
    <location>
        <begin position="1272"/>
        <end position="1287"/>
    </location>
</feature>
<feature type="region of interest" description="Disordered" evidence="1">
    <location>
        <begin position="969"/>
        <end position="999"/>
    </location>
</feature>
<feature type="compositionally biased region" description="Basic and acidic residues" evidence="1">
    <location>
        <begin position="225"/>
        <end position="252"/>
    </location>
</feature>
<feature type="compositionally biased region" description="Basic and acidic residues" evidence="1">
    <location>
        <begin position="86"/>
        <end position="128"/>
    </location>
</feature>
<feature type="compositionally biased region" description="Polar residues" evidence="1">
    <location>
        <begin position="1392"/>
        <end position="1402"/>
    </location>
</feature>
<feature type="compositionally biased region" description="Polar residues" evidence="1">
    <location>
        <begin position="37"/>
        <end position="67"/>
    </location>
</feature>
<feature type="compositionally biased region" description="Basic and acidic residues" evidence="1">
    <location>
        <begin position="465"/>
        <end position="482"/>
    </location>
</feature>
<feature type="compositionally biased region" description="Polar residues" evidence="1">
    <location>
        <begin position="792"/>
        <end position="803"/>
    </location>
</feature>
<dbReference type="Pfam" id="PF12510">
    <property type="entry name" value="Smoothelin"/>
    <property type="match status" value="2"/>
</dbReference>
<protein>
    <recommendedName>
        <fullName evidence="2">Smoothelin domain-containing protein</fullName>
    </recommendedName>
</protein>
<feature type="compositionally biased region" description="Polar residues" evidence="1">
    <location>
        <begin position="2176"/>
        <end position="2192"/>
    </location>
</feature>
<feature type="region of interest" description="Disordered" evidence="1">
    <location>
        <begin position="1445"/>
        <end position="1558"/>
    </location>
</feature>
<feature type="compositionally biased region" description="Basic and acidic residues" evidence="1">
    <location>
        <begin position="306"/>
        <end position="332"/>
    </location>
</feature>
<feature type="compositionally biased region" description="Basic and acidic residues" evidence="1">
    <location>
        <begin position="1881"/>
        <end position="1897"/>
    </location>
</feature>
<feature type="compositionally biased region" description="Polar residues" evidence="1">
    <location>
        <begin position="3230"/>
        <end position="3244"/>
    </location>
</feature>
<feature type="compositionally biased region" description="Basic and acidic residues" evidence="1">
    <location>
        <begin position="68"/>
        <end position="79"/>
    </location>
</feature>
<feature type="compositionally biased region" description="Basic and acidic residues" evidence="1">
    <location>
        <begin position="1201"/>
        <end position="1218"/>
    </location>
</feature>
<feature type="region of interest" description="Disordered" evidence="1">
    <location>
        <begin position="2163"/>
        <end position="2200"/>
    </location>
</feature>
<feature type="compositionally biased region" description="Low complexity" evidence="1">
    <location>
        <begin position="1761"/>
        <end position="1775"/>
    </location>
</feature>
<feature type="compositionally biased region" description="Basic and acidic residues" evidence="1">
    <location>
        <begin position="1099"/>
        <end position="1113"/>
    </location>
</feature>
<accession>A0A8D8R8K0</accession>
<dbReference type="EMBL" id="HBUF01133426">
    <property type="protein sequence ID" value="CAG6644756.1"/>
    <property type="molecule type" value="Transcribed_RNA"/>
</dbReference>
<feature type="compositionally biased region" description="Basic and acidic residues" evidence="1">
    <location>
        <begin position="1226"/>
        <end position="1257"/>
    </location>
</feature>
<feature type="compositionally biased region" description="Low complexity" evidence="1">
    <location>
        <begin position="983"/>
        <end position="996"/>
    </location>
</feature>
<name>A0A8D8R8K0_9HEMI</name>
<feature type="compositionally biased region" description="Basic and acidic residues" evidence="1">
    <location>
        <begin position="740"/>
        <end position="749"/>
    </location>
</feature>
<feature type="compositionally biased region" description="Basic and acidic residues" evidence="1">
    <location>
        <begin position="1066"/>
        <end position="1083"/>
    </location>
</feature>
<feature type="domain" description="Smoothelin" evidence="2">
    <location>
        <begin position="1400"/>
        <end position="1444"/>
    </location>
</feature>
<feature type="compositionally biased region" description="Acidic residues" evidence="1">
    <location>
        <begin position="1715"/>
        <end position="1724"/>
    </location>
</feature>
<feature type="compositionally biased region" description="Basic and acidic residues" evidence="1">
    <location>
        <begin position="834"/>
        <end position="850"/>
    </location>
</feature>
<feature type="compositionally biased region" description="Low complexity" evidence="1">
    <location>
        <begin position="3215"/>
        <end position="3227"/>
    </location>
</feature>
<feature type="compositionally biased region" description="Polar residues" evidence="1">
    <location>
        <begin position="723"/>
        <end position="739"/>
    </location>
</feature>
<feature type="compositionally biased region" description="Polar residues" evidence="1">
    <location>
        <begin position="561"/>
        <end position="612"/>
    </location>
</feature>
<feature type="compositionally biased region" description="Polar residues" evidence="1">
    <location>
        <begin position="285"/>
        <end position="305"/>
    </location>
</feature>
<feature type="compositionally biased region" description="Basic and acidic residues" evidence="1">
    <location>
        <begin position="360"/>
        <end position="382"/>
    </location>
</feature>
<organism evidence="3">
    <name type="scientific">Cacopsylla melanoneura</name>
    <dbReference type="NCBI Taxonomy" id="428564"/>
    <lineage>
        <taxon>Eukaryota</taxon>
        <taxon>Metazoa</taxon>
        <taxon>Ecdysozoa</taxon>
        <taxon>Arthropoda</taxon>
        <taxon>Hexapoda</taxon>
        <taxon>Insecta</taxon>
        <taxon>Pterygota</taxon>
        <taxon>Neoptera</taxon>
        <taxon>Paraneoptera</taxon>
        <taxon>Hemiptera</taxon>
        <taxon>Sternorrhyncha</taxon>
        <taxon>Psylloidea</taxon>
        <taxon>Psyllidae</taxon>
        <taxon>Psyllinae</taxon>
        <taxon>Cacopsylla</taxon>
    </lineage>
</organism>
<proteinExistence type="predicted"/>
<feature type="compositionally biased region" description="Polar residues" evidence="1">
    <location>
        <begin position="196"/>
        <end position="224"/>
    </location>
</feature>
<feature type="region of interest" description="Disordered" evidence="1">
    <location>
        <begin position="175"/>
        <end position="668"/>
    </location>
</feature>
<feature type="compositionally biased region" description="Low complexity" evidence="1">
    <location>
        <begin position="1375"/>
        <end position="1391"/>
    </location>
</feature>
<dbReference type="InterPro" id="IPR022189">
    <property type="entry name" value="SMTN"/>
</dbReference>